<comment type="caution">
    <text evidence="1">The sequence shown here is derived from an EMBL/GenBank/DDBJ whole genome shotgun (WGS) entry which is preliminary data.</text>
</comment>
<sequence>MTILRRHVKNFAFKHPAKSGMMSLCITQDKGENNTIWKKRAGNY</sequence>
<evidence type="ECO:0000313" key="2">
    <source>
        <dbReference type="Proteomes" id="UP000004828"/>
    </source>
</evidence>
<name>C7GBL1_9FIRM</name>
<gene>
    <name evidence="1" type="ORF">ROSINTL182_07295</name>
</gene>
<dbReference type="HOGENOM" id="CLU_3221523_0_0_9"/>
<dbReference type="Proteomes" id="UP000004828">
    <property type="component" value="Unassembled WGS sequence"/>
</dbReference>
<accession>C7GBL1</accession>
<dbReference type="EMBL" id="ABYJ02000104">
    <property type="protein sequence ID" value="EEV00818.1"/>
    <property type="molecule type" value="Genomic_DNA"/>
</dbReference>
<organism evidence="1 2">
    <name type="scientific">Roseburia intestinalis L1-82</name>
    <dbReference type="NCBI Taxonomy" id="536231"/>
    <lineage>
        <taxon>Bacteria</taxon>
        <taxon>Bacillati</taxon>
        <taxon>Bacillota</taxon>
        <taxon>Clostridia</taxon>
        <taxon>Lachnospirales</taxon>
        <taxon>Lachnospiraceae</taxon>
        <taxon>Roseburia</taxon>
    </lineage>
</organism>
<protein>
    <submittedName>
        <fullName evidence="1">Uncharacterized protein</fullName>
    </submittedName>
</protein>
<dbReference type="AlphaFoldDB" id="C7GBL1"/>
<proteinExistence type="predicted"/>
<evidence type="ECO:0000313" key="1">
    <source>
        <dbReference type="EMBL" id="EEV00818.1"/>
    </source>
</evidence>
<reference evidence="1 2" key="1">
    <citation type="submission" date="2009-08" db="EMBL/GenBank/DDBJ databases">
        <authorList>
            <person name="Weinstock G."/>
            <person name="Sodergren E."/>
            <person name="Clifton S."/>
            <person name="Fulton L."/>
            <person name="Fulton B."/>
            <person name="Courtney L."/>
            <person name="Fronick C."/>
            <person name="Harrison M."/>
            <person name="Strong C."/>
            <person name="Farmer C."/>
            <person name="Delahaunty K."/>
            <person name="Markovic C."/>
            <person name="Hall O."/>
            <person name="Minx P."/>
            <person name="Tomlinson C."/>
            <person name="Mitreva M."/>
            <person name="Nelson J."/>
            <person name="Hou S."/>
            <person name="Wollam A."/>
            <person name="Pepin K.H."/>
            <person name="Johnson M."/>
            <person name="Bhonagiri V."/>
            <person name="Nash W.E."/>
            <person name="Warren W."/>
            <person name="Chinwalla A."/>
            <person name="Mardis E.R."/>
            <person name="Wilson R.K."/>
        </authorList>
    </citation>
    <scope>NUCLEOTIDE SEQUENCE [LARGE SCALE GENOMIC DNA]</scope>
    <source>
        <strain evidence="1 2">L1-82</strain>
    </source>
</reference>